<evidence type="ECO:0000256" key="1">
    <source>
        <dbReference type="SAM" id="Phobius"/>
    </source>
</evidence>
<gene>
    <name evidence="2" type="ORF">TM448B00128_0066</name>
</gene>
<protein>
    <submittedName>
        <fullName evidence="2">Uncharacterized protein</fullName>
    </submittedName>
</protein>
<feature type="transmembrane region" description="Helical" evidence="1">
    <location>
        <begin position="16"/>
        <end position="37"/>
    </location>
</feature>
<sequence>MISVDIYILEFVGKNWLALGLLLILLNGLCEIIPGTWDNKLVDIFKRMITFTRQKNGAMKEEKLD</sequence>
<keyword evidence="1" id="KW-1133">Transmembrane helix</keyword>
<name>A0A6M3X7J5_9ZZZZ</name>
<dbReference type="AlphaFoldDB" id="A0A6M3X7J5"/>
<keyword evidence="1" id="KW-0812">Transmembrane</keyword>
<keyword evidence="1" id="KW-0472">Membrane</keyword>
<reference evidence="2" key="1">
    <citation type="submission" date="2020-03" db="EMBL/GenBank/DDBJ databases">
        <title>The deep terrestrial virosphere.</title>
        <authorList>
            <person name="Holmfeldt K."/>
            <person name="Nilsson E."/>
            <person name="Simone D."/>
            <person name="Lopez-Fernandez M."/>
            <person name="Wu X."/>
            <person name="de Brujin I."/>
            <person name="Lundin D."/>
            <person name="Andersson A."/>
            <person name="Bertilsson S."/>
            <person name="Dopson M."/>
        </authorList>
    </citation>
    <scope>NUCLEOTIDE SEQUENCE</scope>
    <source>
        <strain evidence="2">TM448B00128</strain>
    </source>
</reference>
<accession>A0A6M3X7J5</accession>
<proteinExistence type="predicted"/>
<organism evidence="2">
    <name type="scientific">viral metagenome</name>
    <dbReference type="NCBI Taxonomy" id="1070528"/>
    <lineage>
        <taxon>unclassified sequences</taxon>
        <taxon>metagenomes</taxon>
        <taxon>organismal metagenomes</taxon>
    </lineage>
</organism>
<evidence type="ECO:0000313" key="2">
    <source>
        <dbReference type="EMBL" id="QJH93691.1"/>
    </source>
</evidence>
<dbReference type="EMBL" id="MT144590">
    <property type="protein sequence ID" value="QJH93691.1"/>
    <property type="molecule type" value="Genomic_DNA"/>
</dbReference>